<evidence type="ECO:0000256" key="1">
    <source>
        <dbReference type="ARBA" id="ARBA00004123"/>
    </source>
</evidence>
<feature type="region of interest" description="Disordered" evidence="6">
    <location>
        <begin position="1"/>
        <end position="22"/>
    </location>
</feature>
<comment type="subcellular location">
    <subcellularLocation>
        <location evidence="1">Nucleus</location>
    </subcellularLocation>
</comment>
<proteinExistence type="predicted"/>
<dbReference type="InterPro" id="IPR020472">
    <property type="entry name" value="WD40_PAC1"/>
</dbReference>
<feature type="repeat" description="WD" evidence="5">
    <location>
        <begin position="260"/>
        <end position="290"/>
    </location>
</feature>
<feature type="compositionally biased region" description="Pro residues" evidence="6">
    <location>
        <begin position="518"/>
        <end position="547"/>
    </location>
</feature>
<dbReference type="InterPro" id="IPR001680">
    <property type="entry name" value="WD40_rpt"/>
</dbReference>
<dbReference type="PANTHER" id="PTHR19865">
    <property type="entry name" value="U3 SMALL NUCLEOLAR RNA INTERACTING PROTEIN 2"/>
    <property type="match status" value="1"/>
</dbReference>
<feature type="repeat" description="WD" evidence="5">
    <location>
        <begin position="88"/>
        <end position="121"/>
    </location>
</feature>
<dbReference type="Gene3D" id="2.130.10.10">
    <property type="entry name" value="YVTN repeat-like/Quinoprotein amine dehydrogenase"/>
    <property type="match status" value="1"/>
</dbReference>
<dbReference type="InterPro" id="IPR036322">
    <property type="entry name" value="WD40_repeat_dom_sf"/>
</dbReference>
<dbReference type="Proteomes" id="UP001141327">
    <property type="component" value="Unassembled WGS sequence"/>
</dbReference>
<keyword evidence="4" id="KW-0539">Nucleus</keyword>
<comment type="caution">
    <text evidence="7">The sequence shown here is derived from an EMBL/GenBank/DDBJ whole genome shotgun (WGS) entry which is preliminary data.</text>
</comment>
<name>A0ABQ8UQ03_9EUKA</name>
<dbReference type="InterPro" id="IPR015943">
    <property type="entry name" value="WD40/YVTN_repeat-like_dom_sf"/>
</dbReference>
<evidence type="ECO:0000313" key="8">
    <source>
        <dbReference type="Proteomes" id="UP001141327"/>
    </source>
</evidence>
<dbReference type="InterPro" id="IPR019775">
    <property type="entry name" value="WD40_repeat_CS"/>
</dbReference>
<evidence type="ECO:0000256" key="6">
    <source>
        <dbReference type="SAM" id="MobiDB-lite"/>
    </source>
</evidence>
<keyword evidence="2 5" id="KW-0853">WD repeat</keyword>
<dbReference type="SMART" id="SM00320">
    <property type="entry name" value="WD40"/>
    <property type="match status" value="6"/>
</dbReference>
<dbReference type="InterPro" id="IPR039241">
    <property type="entry name" value="Rrp9-like"/>
</dbReference>
<feature type="compositionally biased region" description="Acidic residues" evidence="6">
    <location>
        <begin position="505"/>
        <end position="515"/>
    </location>
</feature>
<dbReference type="PANTHER" id="PTHR19865:SF0">
    <property type="entry name" value="U3 SMALL NUCLEOLAR RNA-INTERACTING PROTEIN 2"/>
    <property type="match status" value="1"/>
</dbReference>
<feature type="compositionally biased region" description="Low complexity" evidence="6">
    <location>
        <begin position="548"/>
        <end position="563"/>
    </location>
</feature>
<keyword evidence="8" id="KW-1185">Reference proteome</keyword>
<keyword evidence="3" id="KW-0677">Repeat</keyword>
<gene>
    <name evidence="7" type="ORF">PAPYR_4354</name>
</gene>
<feature type="compositionally biased region" description="Basic residues" evidence="6">
    <location>
        <begin position="460"/>
        <end position="474"/>
    </location>
</feature>
<protein>
    <submittedName>
        <fullName evidence="7">U3 small nucleolar RNA-interacting protein 2</fullName>
    </submittedName>
</protein>
<dbReference type="PROSITE" id="PS00678">
    <property type="entry name" value="WD_REPEATS_1"/>
    <property type="match status" value="1"/>
</dbReference>
<feature type="repeat" description="WD" evidence="5">
    <location>
        <begin position="177"/>
        <end position="211"/>
    </location>
</feature>
<organism evidence="7 8">
    <name type="scientific">Paratrimastix pyriformis</name>
    <dbReference type="NCBI Taxonomy" id="342808"/>
    <lineage>
        <taxon>Eukaryota</taxon>
        <taxon>Metamonada</taxon>
        <taxon>Preaxostyla</taxon>
        <taxon>Paratrimastigidae</taxon>
        <taxon>Paratrimastix</taxon>
    </lineage>
</organism>
<evidence type="ECO:0000256" key="4">
    <source>
        <dbReference type="ARBA" id="ARBA00023242"/>
    </source>
</evidence>
<dbReference type="PRINTS" id="PR00320">
    <property type="entry name" value="GPROTEINBRPT"/>
</dbReference>
<dbReference type="EMBL" id="JAPMOS010000018">
    <property type="protein sequence ID" value="KAJ4459620.1"/>
    <property type="molecule type" value="Genomic_DNA"/>
</dbReference>
<dbReference type="PROSITE" id="PS50082">
    <property type="entry name" value="WD_REPEATS_2"/>
    <property type="match status" value="3"/>
</dbReference>
<dbReference type="PROSITE" id="PS50294">
    <property type="entry name" value="WD_REPEATS_REGION"/>
    <property type="match status" value="1"/>
</dbReference>
<feature type="compositionally biased region" description="Basic residues" evidence="6">
    <location>
        <begin position="564"/>
        <end position="578"/>
    </location>
</feature>
<sequence>MRPSGEKVNSLVVEGEEEDDLQLAESADEKRIRLAKELVERVSTEQPDEDEIGARLQKEATAETFRPLADQVEFGQCALHWRTKSIPTCLALSTDGHICVAGTKDGDVLEWDLQTGQKLSHIMKRKTGGAGDYRTVDVQSICLSPANVDGAKLVVAGGDDTRVHVWDRRARREIAVLEGHRGPVTGVAIPEDASLQLFSCSADRTVKLWDVGKLAFIDTLYGHVSEVHAIDALSQSRAVTVGRDLTLRTWKILEESQLVFHGHGASIDCLRMLDSTHFVSGSQDGSLAFWTSAKRAPAVLIRHAHPLSGPAVPEHPRLAARYPAVGAAPGPKAALGRPGWVSAVGVCRSSDLLCSGSCDGAVRFWRASPMENALAAIGTVPLPGWVNGLAISPDARFAVAAAGQEHRLGRWERIAEGRNGLFLFPLHPSYQAPAPFSPSSRSAAATLPAPTADETAPQPAHRKRRRPRGPKKHAAAAPSAASHQDQQAPAAAQTVAGPALPLIELEPDSSDDDQDPAPQHPAPATPIPAPAPAPATSPAPAPAPVLAPTPAKTGKTPTTPGTAGKKRARKGKGKAGEE</sequence>
<feature type="region of interest" description="Disordered" evidence="6">
    <location>
        <begin position="434"/>
        <end position="578"/>
    </location>
</feature>
<evidence type="ECO:0000256" key="2">
    <source>
        <dbReference type="ARBA" id="ARBA00022574"/>
    </source>
</evidence>
<dbReference type="Pfam" id="PF00400">
    <property type="entry name" value="WD40"/>
    <property type="match status" value="4"/>
</dbReference>
<dbReference type="SUPFAM" id="SSF50978">
    <property type="entry name" value="WD40 repeat-like"/>
    <property type="match status" value="1"/>
</dbReference>
<feature type="compositionally biased region" description="Low complexity" evidence="6">
    <location>
        <begin position="475"/>
        <end position="501"/>
    </location>
</feature>
<accession>A0ABQ8UQ03</accession>
<reference evidence="7" key="1">
    <citation type="journal article" date="2022" name="bioRxiv">
        <title>Genomics of Preaxostyla Flagellates Illuminates Evolutionary Transitions and the Path Towards Mitochondrial Loss.</title>
        <authorList>
            <person name="Novak L.V.F."/>
            <person name="Treitli S.C."/>
            <person name="Pyrih J."/>
            <person name="Halakuc P."/>
            <person name="Pipaliya S.V."/>
            <person name="Vacek V."/>
            <person name="Brzon O."/>
            <person name="Soukal P."/>
            <person name="Eme L."/>
            <person name="Dacks J.B."/>
            <person name="Karnkowska A."/>
            <person name="Elias M."/>
            <person name="Hampl V."/>
        </authorList>
    </citation>
    <scope>NUCLEOTIDE SEQUENCE</scope>
    <source>
        <strain evidence="7">RCP-MX</strain>
    </source>
</reference>
<evidence type="ECO:0000256" key="5">
    <source>
        <dbReference type="PROSITE-ProRule" id="PRU00221"/>
    </source>
</evidence>
<evidence type="ECO:0000256" key="3">
    <source>
        <dbReference type="ARBA" id="ARBA00022737"/>
    </source>
</evidence>
<feature type="compositionally biased region" description="Low complexity" evidence="6">
    <location>
        <begin position="434"/>
        <end position="445"/>
    </location>
</feature>
<evidence type="ECO:0000313" key="7">
    <source>
        <dbReference type="EMBL" id="KAJ4459620.1"/>
    </source>
</evidence>